<dbReference type="InterPro" id="IPR056906">
    <property type="entry name" value="ORF2/G2P_dom"/>
</dbReference>
<evidence type="ECO:0000313" key="2">
    <source>
        <dbReference type="EMBL" id="KKL69875.1"/>
    </source>
</evidence>
<accession>A0A0F9GKF2</accession>
<evidence type="ECO:0000259" key="1">
    <source>
        <dbReference type="Pfam" id="PF23343"/>
    </source>
</evidence>
<reference evidence="2" key="1">
    <citation type="journal article" date="2015" name="Nature">
        <title>Complex archaea that bridge the gap between prokaryotes and eukaryotes.</title>
        <authorList>
            <person name="Spang A."/>
            <person name="Saw J.H."/>
            <person name="Jorgensen S.L."/>
            <person name="Zaremba-Niedzwiedzka K."/>
            <person name="Martijn J."/>
            <person name="Lind A.E."/>
            <person name="van Eijk R."/>
            <person name="Schleper C."/>
            <person name="Guy L."/>
            <person name="Ettema T.J."/>
        </authorList>
    </citation>
    <scope>NUCLEOTIDE SEQUENCE</scope>
</reference>
<proteinExistence type="predicted"/>
<comment type="caution">
    <text evidence="2">The sequence shown here is derived from an EMBL/GenBank/DDBJ whole genome shotgun (WGS) entry which is preliminary data.</text>
</comment>
<name>A0A0F9GKF2_9ZZZZ</name>
<dbReference type="AlphaFoldDB" id="A0A0F9GKF2"/>
<sequence>MLCSELTLVNEVPGVARIMPLLCRCWTCENCNPMRKARLVKECLEGTPNTFITLTANRKVGLTPEYRARLLVNAWRIIRRRAKKLYHYKQIPFMAVFEATKNGEPHLHILCRVKWIGQPWLSRQMQSIMSSPIVDIRRIKNPNKMANYVAKYVGKDPHHFKGTKRYWRSLDYLAPEPPFEGRKPAYDVW</sequence>
<organism evidence="2">
    <name type="scientific">marine sediment metagenome</name>
    <dbReference type="NCBI Taxonomy" id="412755"/>
    <lineage>
        <taxon>unclassified sequences</taxon>
        <taxon>metagenomes</taxon>
        <taxon>ecological metagenomes</taxon>
    </lineage>
</organism>
<feature type="non-terminal residue" evidence="2">
    <location>
        <position position="189"/>
    </location>
</feature>
<dbReference type="Pfam" id="PF23343">
    <property type="entry name" value="REP_ORF2-G2P"/>
    <property type="match status" value="1"/>
</dbReference>
<protein>
    <recommendedName>
        <fullName evidence="1">Replication-associated protein ORF2/G2P domain-containing protein</fullName>
    </recommendedName>
</protein>
<gene>
    <name evidence="2" type="ORF">LCGC14_2110560</name>
</gene>
<dbReference type="EMBL" id="LAZR01026075">
    <property type="protein sequence ID" value="KKL69875.1"/>
    <property type="molecule type" value="Genomic_DNA"/>
</dbReference>
<feature type="domain" description="Replication-associated protein ORF2/G2P" evidence="1">
    <location>
        <begin position="49"/>
        <end position="156"/>
    </location>
</feature>